<sequence length="43" mass="5033">MMYKITYAIIFRILGELSNLSLVLNIDKQTVANIFYIILINKQ</sequence>
<reference evidence="1" key="1">
    <citation type="journal article" date="2011" name="PLoS Genet.">
        <title>Parallel evolution of a type IV secretion system in radiating lineages of the host-restricted bacterial pathogen Bartonella.</title>
        <authorList>
            <person name="Engel P."/>
            <person name="Salzburger W."/>
            <person name="Liesch M."/>
            <person name="Chang C.C."/>
            <person name="Maruyama S."/>
            <person name="Lanz C."/>
            <person name="Calteau A."/>
            <person name="Lajus A."/>
            <person name="Medigue C."/>
            <person name="Schuster S.C."/>
            <person name="Dehio C."/>
        </authorList>
    </citation>
    <scope>NUCLEOTIDE SEQUENCE</scope>
    <source>
        <strain evidence="1">ATCC BAA-1498</strain>
    </source>
</reference>
<dbReference type="EMBL" id="FN645467">
    <property type="protein sequence ID" value="CBI78473.1"/>
    <property type="molecule type" value="Genomic_DNA"/>
</dbReference>
<protein>
    <submittedName>
        <fullName evidence="1">Uncharacterized protein</fullName>
    </submittedName>
</protein>
<organism evidence="1">
    <name type="scientific">Bartonella rochalimae ATCC BAA-1498</name>
    <dbReference type="NCBI Taxonomy" id="685782"/>
    <lineage>
        <taxon>Bacteria</taxon>
        <taxon>Pseudomonadati</taxon>
        <taxon>Pseudomonadota</taxon>
        <taxon>Alphaproteobacteria</taxon>
        <taxon>Hyphomicrobiales</taxon>
        <taxon>Bartonellaceae</taxon>
        <taxon>Bartonella</taxon>
    </lineage>
</organism>
<accession>E6YNN5</accession>
<dbReference type="AlphaFoldDB" id="E6YNN5"/>
<evidence type="ECO:0000313" key="1">
    <source>
        <dbReference type="EMBL" id="CBI78473.1"/>
    </source>
</evidence>
<proteinExistence type="predicted"/>
<gene>
    <name evidence="1" type="ORF">BARRO_130117</name>
</gene>
<name>E6YNN5_9HYPH</name>